<reference evidence="2 3" key="1">
    <citation type="submission" date="2020-04" db="EMBL/GenBank/DDBJ databases">
        <title>Description of novel Gluconacetobacter.</title>
        <authorList>
            <person name="Sombolestani A."/>
        </authorList>
    </citation>
    <scope>NUCLEOTIDE SEQUENCE [LARGE SCALE GENOMIC DNA]</scope>
    <source>
        <strain evidence="2 3">LMG 27801</strain>
    </source>
</reference>
<evidence type="ECO:0000259" key="1">
    <source>
        <dbReference type="Pfam" id="PF08241"/>
    </source>
</evidence>
<protein>
    <submittedName>
        <fullName evidence="2">Methyltransferase domain-containing protein</fullName>
    </submittedName>
</protein>
<dbReference type="GO" id="GO:0008757">
    <property type="term" value="F:S-adenosylmethionine-dependent methyltransferase activity"/>
    <property type="evidence" value="ECO:0007669"/>
    <property type="project" value="InterPro"/>
</dbReference>
<comment type="caution">
    <text evidence="2">The sequence shown here is derived from an EMBL/GenBank/DDBJ whole genome shotgun (WGS) entry which is preliminary data.</text>
</comment>
<gene>
    <name evidence="2" type="ORF">HLH36_12645</name>
</gene>
<dbReference type="Pfam" id="PF08241">
    <property type="entry name" value="Methyltransf_11"/>
    <property type="match status" value="1"/>
</dbReference>
<dbReference type="SUPFAM" id="SSF53335">
    <property type="entry name" value="S-adenosyl-L-methionine-dependent methyltransferases"/>
    <property type="match status" value="1"/>
</dbReference>
<dbReference type="InterPro" id="IPR029063">
    <property type="entry name" value="SAM-dependent_MTases_sf"/>
</dbReference>
<dbReference type="InterPro" id="IPR013216">
    <property type="entry name" value="Methyltransf_11"/>
</dbReference>
<accession>A0A7W4IUE3</accession>
<keyword evidence="2" id="KW-0489">Methyltransferase</keyword>
<organism evidence="2 3">
    <name type="scientific">Gluconacetobacter aggeris</name>
    <dbReference type="NCBI Taxonomy" id="1286186"/>
    <lineage>
        <taxon>Bacteria</taxon>
        <taxon>Pseudomonadati</taxon>
        <taxon>Pseudomonadota</taxon>
        <taxon>Alphaproteobacteria</taxon>
        <taxon>Acetobacterales</taxon>
        <taxon>Acetobacteraceae</taxon>
        <taxon>Gluconacetobacter</taxon>
    </lineage>
</organism>
<dbReference type="Gene3D" id="3.40.50.150">
    <property type="entry name" value="Vaccinia Virus protein VP39"/>
    <property type="match status" value="1"/>
</dbReference>
<keyword evidence="3" id="KW-1185">Reference proteome</keyword>
<dbReference type="CDD" id="cd02440">
    <property type="entry name" value="AdoMet_MTases"/>
    <property type="match status" value="1"/>
</dbReference>
<name>A0A7W4IUE3_9PROT</name>
<dbReference type="PANTHER" id="PTHR43591">
    <property type="entry name" value="METHYLTRANSFERASE"/>
    <property type="match status" value="1"/>
</dbReference>
<dbReference type="Proteomes" id="UP000559860">
    <property type="component" value="Unassembled WGS sequence"/>
</dbReference>
<proteinExistence type="predicted"/>
<dbReference type="GO" id="GO:0032259">
    <property type="term" value="P:methylation"/>
    <property type="evidence" value="ECO:0007669"/>
    <property type="project" value="UniProtKB-KW"/>
</dbReference>
<dbReference type="EMBL" id="JABEQD010000008">
    <property type="protein sequence ID" value="MBB2169192.1"/>
    <property type="molecule type" value="Genomic_DNA"/>
</dbReference>
<dbReference type="AlphaFoldDB" id="A0A7W4IUE3"/>
<evidence type="ECO:0000313" key="3">
    <source>
        <dbReference type="Proteomes" id="UP000559860"/>
    </source>
</evidence>
<evidence type="ECO:0000313" key="2">
    <source>
        <dbReference type="EMBL" id="MBB2169192.1"/>
    </source>
</evidence>
<dbReference type="RefSeq" id="WP_182986708.1">
    <property type="nucleotide sequence ID" value="NZ_JABEQD010000008.1"/>
</dbReference>
<feature type="domain" description="Methyltransferase type 11" evidence="1">
    <location>
        <begin position="44"/>
        <end position="132"/>
    </location>
</feature>
<keyword evidence="2" id="KW-0808">Transferase</keyword>
<sequence length="222" mass="23590">MTVLNVREGYRLWAATYANENAISSLENRLAAAMTPSLGGLRLLDAGCGVGRRLHEAGAASALGIDISPEMLAQGAARYPSIDTMAADIRQLPLPDGCFDVIWCRLVLGHLADCAPAYHELARVAGAGARLVVTDFHPDAHAAGHRRTFRRAGAVHELEHYVHDVAAHLNAAEAAGWRLSARRSAAIGPAARPFYEQAGCAALYPAHQGLNVVLGLAFVREA</sequence>